<proteinExistence type="predicted"/>
<organism evidence="2 3">
    <name type="scientific">Candidatus Clostridium stratigraminis</name>
    <dbReference type="NCBI Taxonomy" id="3381661"/>
    <lineage>
        <taxon>Bacteria</taxon>
        <taxon>Bacillati</taxon>
        <taxon>Bacillota</taxon>
        <taxon>Clostridia</taxon>
        <taxon>Eubacteriales</taxon>
        <taxon>Clostridiaceae</taxon>
        <taxon>Clostridium</taxon>
    </lineage>
</organism>
<keyword evidence="1" id="KW-1133">Transmembrane helix</keyword>
<comment type="caution">
    <text evidence="2">The sequence shown here is derived from an EMBL/GenBank/DDBJ whole genome shotgun (WGS) entry which is preliminary data.</text>
</comment>
<name>A0ABW8T8J6_9CLOT</name>
<feature type="transmembrane region" description="Helical" evidence="1">
    <location>
        <begin position="95"/>
        <end position="117"/>
    </location>
</feature>
<dbReference type="EMBL" id="JBJHZZ010000006">
    <property type="protein sequence ID" value="MFL0247379.1"/>
    <property type="molecule type" value="Genomic_DNA"/>
</dbReference>
<reference evidence="2 3" key="1">
    <citation type="submission" date="2024-11" db="EMBL/GenBank/DDBJ databases">
        <authorList>
            <person name="Heng Y.C."/>
            <person name="Lim A.C.H."/>
            <person name="Lee J.K.Y."/>
            <person name="Kittelmann S."/>
        </authorList>
    </citation>
    <scope>NUCLEOTIDE SEQUENCE [LARGE SCALE GENOMIC DNA]</scope>
    <source>
        <strain evidence="2 3">WILCCON 0185</strain>
    </source>
</reference>
<evidence type="ECO:0000313" key="2">
    <source>
        <dbReference type="EMBL" id="MFL0247379.1"/>
    </source>
</evidence>
<protein>
    <submittedName>
        <fullName evidence="2">Uncharacterized protein</fullName>
    </submittedName>
</protein>
<evidence type="ECO:0000256" key="1">
    <source>
        <dbReference type="SAM" id="Phobius"/>
    </source>
</evidence>
<keyword evidence="1" id="KW-0472">Membrane</keyword>
<gene>
    <name evidence="2" type="ORF">ACJDUG_10380</name>
</gene>
<feature type="transmembrane region" description="Helical" evidence="1">
    <location>
        <begin position="40"/>
        <end position="61"/>
    </location>
</feature>
<keyword evidence="3" id="KW-1185">Reference proteome</keyword>
<dbReference type="RefSeq" id="WP_406769834.1">
    <property type="nucleotide sequence ID" value="NZ_JBJHZZ010000006.1"/>
</dbReference>
<accession>A0ABW8T8J6</accession>
<feature type="transmembrane region" description="Helical" evidence="1">
    <location>
        <begin position="6"/>
        <end position="28"/>
    </location>
</feature>
<dbReference type="Proteomes" id="UP001623591">
    <property type="component" value="Unassembled WGS sequence"/>
</dbReference>
<evidence type="ECO:0000313" key="3">
    <source>
        <dbReference type="Proteomes" id="UP001623591"/>
    </source>
</evidence>
<sequence length="142" mass="16412">MSKPNVIEIIEIIILISTLIFYIKNYFIDFKESTNSFKNILFLLLGLVLVFSSGLSILYSIDLNGIVMDLSDELYKDSIELLEYLNGQKLQYEHIITILGILQGVSLSIITILFISIRKEIKEASAKFKSRWDWDNIKKNML</sequence>
<keyword evidence="1" id="KW-0812">Transmembrane</keyword>